<protein>
    <submittedName>
        <fullName evidence="1">Uncharacterized protein</fullName>
    </submittedName>
</protein>
<evidence type="ECO:0000313" key="2">
    <source>
        <dbReference type="Proteomes" id="UP000054166"/>
    </source>
</evidence>
<sequence>MKFITAVSAIVMVVFAYTVIALSTDASSETTTFCLTLTKTNQFFWMYCRDE</sequence>
<dbReference type="EMBL" id="KN832982">
    <property type="protein sequence ID" value="KIM86258.1"/>
    <property type="molecule type" value="Genomic_DNA"/>
</dbReference>
<dbReference type="HOGENOM" id="CLU_3107183_0_0_1"/>
<proteinExistence type="predicted"/>
<dbReference type="AlphaFoldDB" id="A0A0C3BIW3"/>
<reference evidence="2" key="2">
    <citation type="submission" date="2015-01" db="EMBL/GenBank/DDBJ databases">
        <title>Evolutionary Origins and Diversification of the Mycorrhizal Mutualists.</title>
        <authorList>
            <consortium name="DOE Joint Genome Institute"/>
            <consortium name="Mycorrhizal Genomics Consortium"/>
            <person name="Kohler A."/>
            <person name="Kuo A."/>
            <person name="Nagy L.G."/>
            <person name="Floudas D."/>
            <person name="Copeland A."/>
            <person name="Barry K.W."/>
            <person name="Cichocki N."/>
            <person name="Veneault-Fourrey C."/>
            <person name="LaButti K."/>
            <person name="Lindquist E.A."/>
            <person name="Lipzen A."/>
            <person name="Lundell T."/>
            <person name="Morin E."/>
            <person name="Murat C."/>
            <person name="Riley R."/>
            <person name="Ohm R."/>
            <person name="Sun H."/>
            <person name="Tunlid A."/>
            <person name="Henrissat B."/>
            <person name="Grigoriev I.V."/>
            <person name="Hibbett D.S."/>
            <person name="Martin F."/>
        </authorList>
    </citation>
    <scope>NUCLEOTIDE SEQUENCE [LARGE SCALE GENOMIC DNA]</scope>
    <source>
        <strain evidence="2">F 1598</strain>
    </source>
</reference>
<dbReference type="Proteomes" id="UP000054166">
    <property type="component" value="Unassembled WGS sequence"/>
</dbReference>
<keyword evidence="2" id="KW-1185">Reference proteome</keyword>
<accession>A0A0C3BIW3</accession>
<gene>
    <name evidence="1" type="ORF">PILCRDRAFT_816207</name>
</gene>
<organism evidence="1 2">
    <name type="scientific">Piloderma croceum (strain F 1598)</name>
    <dbReference type="NCBI Taxonomy" id="765440"/>
    <lineage>
        <taxon>Eukaryota</taxon>
        <taxon>Fungi</taxon>
        <taxon>Dikarya</taxon>
        <taxon>Basidiomycota</taxon>
        <taxon>Agaricomycotina</taxon>
        <taxon>Agaricomycetes</taxon>
        <taxon>Agaricomycetidae</taxon>
        <taxon>Atheliales</taxon>
        <taxon>Atheliaceae</taxon>
        <taxon>Piloderma</taxon>
    </lineage>
</organism>
<reference evidence="1 2" key="1">
    <citation type="submission" date="2014-04" db="EMBL/GenBank/DDBJ databases">
        <authorList>
            <consortium name="DOE Joint Genome Institute"/>
            <person name="Kuo A."/>
            <person name="Tarkka M."/>
            <person name="Buscot F."/>
            <person name="Kohler A."/>
            <person name="Nagy L.G."/>
            <person name="Floudas D."/>
            <person name="Copeland A."/>
            <person name="Barry K.W."/>
            <person name="Cichocki N."/>
            <person name="Veneault-Fourrey C."/>
            <person name="LaButti K."/>
            <person name="Lindquist E.A."/>
            <person name="Lipzen A."/>
            <person name="Lundell T."/>
            <person name="Morin E."/>
            <person name="Murat C."/>
            <person name="Sun H."/>
            <person name="Tunlid A."/>
            <person name="Henrissat B."/>
            <person name="Grigoriev I.V."/>
            <person name="Hibbett D.S."/>
            <person name="Martin F."/>
            <person name="Nordberg H.P."/>
            <person name="Cantor M.N."/>
            <person name="Hua S.X."/>
        </authorList>
    </citation>
    <scope>NUCLEOTIDE SEQUENCE [LARGE SCALE GENOMIC DNA]</scope>
    <source>
        <strain evidence="1 2">F 1598</strain>
    </source>
</reference>
<evidence type="ECO:0000313" key="1">
    <source>
        <dbReference type="EMBL" id="KIM86258.1"/>
    </source>
</evidence>
<name>A0A0C3BIW3_PILCF</name>
<dbReference type="InParanoid" id="A0A0C3BIW3"/>